<evidence type="ECO:0000313" key="1">
    <source>
        <dbReference type="EMBL" id="SNR70797.1"/>
    </source>
</evidence>
<protein>
    <submittedName>
        <fullName evidence="1">Uncharacterized protein</fullName>
    </submittedName>
</protein>
<accession>A0A238YI43</accession>
<evidence type="ECO:0000313" key="2">
    <source>
        <dbReference type="Proteomes" id="UP000198397"/>
    </source>
</evidence>
<dbReference type="AlphaFoldDB" id="A0A238YI43"/>
<gene>
    <name evidence="1" type="ORF">SAMN06264855_1481</name>
</gene>
<organism evidence="1 2">
    <name type="scientific">Halorubrum vacuolatum</name>
    <name type="common">Natronobacterium vacuolatum</name>
    <dbReference type="NCBI Taxonomy" id="63740"/>
    <lineage>
        <taxon>Archaea</taxon>
        <taxon>Methanobacteriati</taxon>
        <taxon>Methanobacteriota</taxon>
        <taxon>Stenosarchaea group</taxon>
        <taxon>Halobacteria</taxon>
        <taxon>Halobacteriales</taxon>
        <taxon>Haloferacaceae</taxon>
        <taxon>Halorubrum</taxon>
    </lineage>
</organism>
<dbReference type="Proteomes" id="UP000198397">
    <property type="component" value="Unassembled WGS sequence"/>
</dbReference>
<dbReference type="EMBL" id="FZNQ01000048">
    <property type="protein sequence ID" value="SNR70797.1"/>
    <property type="molecule type" value="Genomic_DNA"/>
</dbReference>
<reference evidence="1 2" key="1">
    <citation type="submission" date="2017-06" db="EMBL/GenBank/DDBJ databases">
        <authorList>
            <person name="Kim H.J."/>
            <person name="Triplett B.A."/>
        </authorList>
    </citation>
    <scope>NUCLEOTIDE SEQUENCE [LARGE SCALE GENOMIC DNA]</scope>
    <source>
        <strain evidence="1 2">DSM 8800</strain>
    </source>
</reference>
<proteinExistence type="predicted"/>
<keyword evidence="2" id="KW-1185">Reference proteome</keyword>
<sequence>MEEVQVALDYIQSALEVPLFLNPPEDTVEIAFDPFEVVSVQHDLLVLLDTTGDGWKQLFEGAGVTDETMRKILQSVHMRVGNELVDRPAEQGYVVVSKPEWANYVPSQNQFVLRNERSLSIG</sequence>
<name>A0A238YI43_HALVU</name>